<evidence type="ECO:0000313" key="2">
    <source>
        <dbReference type="Proteomes" id="UP001055811"/>
    </source>
</evidence>
<reference evidence="2" key="1">
    <citation type="journal article" date="2022" name="Mol. Ecol. Resour.">
        <title>The genomes of chicory, endive, great burdock and yacon provide insights into Asteraceae palaeo-polyploidization history and plant inulin production.</title>
        <authorList>
            <person name="Fan W."/>
            <person name="Wang S."/>
            <person name="Wang H."/>
            <person name="Wang A."/>
            <person name="Jiang F."/>
            <person name="Liu H."/>
            <person name="Zhao H."/>
            <person name="Xu D."/>
            <person name="Zhang Y."/>
        </authorList>
    </citation>
    <scope>NUCLEOTIDE SEQUENCE [LARGE SCALE GENOMIC DNA]</scope>
    <source>
        <strain evidence="2">cv. Punajuju</strain>
    </source>
</reference>
<keyword evidence="2" id="KW-1185">Reference proteome</keyword>
<protein>
    <submittedName>
        <fullName evidence="1">Uncharacterized protein</fullName>
    </submittedName>
</protein>
<gene>
    <name evidence="1" type="ORF">L2E82_19217</name>
</gene>
<proteinExistence type="predicted"/>
<sequence length="211" mass="23370">MDKSSWGPTSSESKFPNSLPSDRCHRYTFKEVKVATDEFHENCVIGNGGFGIVYRGYMEKTTITVSDFGLSKLGSKDPSKTYVSTLVKGSIGYIDPEYCKTKQLTDKSDVYSFGVVLFEVLCARPVILPRLTDEQVSLVTWGKSCYRSGTLHEIIDPKLIGEVAPECLQKFGEVASSCLHEEGTERPSMEDVVWGLEFALKLQEAADEAVS</sequence>
<reference evidence="1 2" key="2">
    <citation type="journal article" date="2022" name="Mol. Ecol. Resour.">
        <title>The genomes of chicory, endive, great burdock and yacon provide insights into Asteraceae paleo-polyploidization history and plant inulin production.</title>
        <authorList>
            <person name="Fan W."/>
            <person name="Wang S."/>
            <person name="Wang H."/>
            <person name="Wang A."/>
            <person name="Jiang F."/>
            <person name="Liu H."/>
            <person name="Zhao H."/>
            <person name="Xu D."/>
            <person name="Zhang Y."/>
        </authorList>
    </citation>
    <scope>NUCLEOTIDE SEQUENCE [LARGE SCALE GENOMIC DNA]</scope>
    <source>
        <strain evidence="2">cv. Punajuju</strain>
        <tissue evidence="1">Leaves</tissue>
    </source>
</reference>
<comment type="caution">
    <text evidence="1">The sequence shown here is derived from an EMBL/GenBank/DDBJ whole genome shotgun (WGS) entry which is preliminary data.</text>
</comment>
<dbReference type="EMBL" id="CM042011">
    <property type="protein sequence ID" value="KAI3768493.1"/>
    <property type="molecule type" value="Genomic_DNA"/>
</dbReference>
<accession>A0ACB9FC55</accession>
<dbReference type="Proteomes" id="UP001055811">
    <property type="component" value="Linkage Group LG03"/>
</dbReference>
<organism evidence="1 2">
    <name type="scientific">Cichorium intybus</name>
    <name type="common">Chicory</name>
    <dbReference type="NCBI Taxonomy" id="13427"/>
    <lineage>
        <taxon>Eukaryota</taxon>
        <taxon>Viridiplantae</taxon>
        <taxon>Streptophyta</taxon>
        <taxon>Embryophyta</taxon>
        <taxon>Tracheophyta</taxon>
        <taxon>Spermatophyta</taxon>
        <taxon>Magnoliopsida</taxon>
        <taxon>eudicotyledons</taxon>
        <taxon>Gunneridae</taxon>
        <taxon>Pentapetalae</taxon>
        <taxon>asterids</taxon>
        <taxon>campanulids</taxon>
        <taxon>Asterales</taxon>
        <taxon>Asteraceae</taxon>
        <taxon>Cichorioideae</taxon>
        <taxon>Cichorieae</taxon>
        <taxon>Cichoriinae</taxon>
        <taxon>Cichorium</taxon>
    </lineage>
</organism>
<name>A0ACB9FC55_CICIN</name>
<evidence type="ECO:0000313" key="1">
    <source>
        <dbReference type="EMBL" id="KAI3768493.1"/>
    </source>
</evidence>